<dbReference type="Proteomes" id="UP000207598">
    <property type="component" value="Unassembled WGS sequence"/>
</dbReference>
<evidence type="ECO:0000313" key="2">
    <source>
        <dbReference type="Proteomes" id="UP000207598"/>
    </source>
</evidence>
<proteinExistence type="predicted"/>
<accession>A0A238JSC4</accession>
<evidence type="ECO:0000313" key="1">
    <source>
        <dbReference type="EMBL" id="SMX33363.1"/>
    </source>
</evidence>
<keyword evidence="2" id="KW-1185">Reference proteome</keyword>
<dbReference type="EMBL" id="FXYF01000001">
    <property type="protein sequence ID" value="SMX33363.1"/>
    <property type="molecule type" value="Genomic_DNA"/>
</dbReference>
<gene>
    <name evidence="1" type="ORF">MAA8898_00450</name>
</gene>
<sequence length="90" mass="10455">MLPHFVDEAFFDIPDDIWMVDDIWLSGHLARRGIPIWLPARQEICKRASNDGVHALRECVFDGADRDGSNVRAISYFQDTYGVWRQRMST</sequence>
<name>A0A238JSC4_9RHOB</name>
<dbReference type="AlphaFoldDB" id="A0A238JSC4"/>
<reference evidence="1 2" key="1">
    <citation type="submission" date="2017-05" db="EMBL/GenBank/DDBJ databases">
        <authorList>
            <person name="Song R."/>
            <person name="Chenine A.L."/>
            <person name="Ruprecht R.M."/>
        </authorList>
    </citation>
    <scope>NUCLEOTIDE SEQUENCE [LARGE SCALE GENOMIC DNA]</scope>
    <source>
        <strain evidence="1 2">CECT 8898</strain>
    </source>
</reference>
<organism evidence="1 2">
    <name type="scientific">Maliponia aquimaris</name>
    <dbReference type="NCBI Taxonomy" id="1673631"/>
    <lineage>
        <taxon>Bacteria</taxon>
        <taxon>Pseudomonadati</taxon>
        <taxon>Pseudomonadota</taxon>
        <taxon>Alphaproteobacteria</taxon>
        <taxon>Rhodobacterales</taxon>
        <taxon>Paracoccaceae</taxon>
        <taxon>Maliponia</taxon>
    </lineage>
</organism>
<protein>
    <submittedName>
        <fullName evidence="1">Uncharacterized protein</fullName>
    </submittedName>
</protein>